<sequence>MPTLFRALKFFLLFVLLVSLSYVTVMFLRGDDDFWWLVVRRKYTVETFLENLRQGNNSPKIEHKRMYALLKHLRPERLGNVSPSSPLPYDYAFFFKELVPTFFAPQESAGRGGIAADKNILESFRPAEDYVAKLLLLSGPDSQIIAGSRTLEGYPRRLEMTATYSSEFNFPSGLFVLDGELLNPVLQKWNGLAILDKHGRFYIKDLNALEYAFRRFDISHSYRDYLDFLELAQEEELSIFQTHLLIHNGRIAVSPDSRRRARRRAIVLDRSQTILIYDSFDWQASLYEMSELLKQRYDAVEAINLDMGPFGYAARYEDGRRKEIYLGKGRHVELSNILVFHYH</sequence>
<name>A0A2G6E3U0_9BACT</name>
<protein>
    <recommendedName>
        <fullName evidence="1">Phosphodiester glycosidase domain-containing protein</fullName>
    </recommendedName>
</protein>
<feature type="domain" description="Phosphodiester glycosidase" evidence="1">
    <location>
        <begin position="167"/>
        <end position="306"/>
    </location>
</feature>
<evidence type="ECO:0000259" key="1">
    <source>
        <dbReference type="Pfam" id="PF09992"/>
    </source>
</evidence>
<accession>A0A2G6E3U0</accession>
<organism evidence="2 3">
    <name type="scientific">candidate division KSB3 bacterium</name>
    <dbReference type="NCBI Taxonomy" id="2044937"/>
    <lineage>
        <taxon>Bacteria</taxon>
        <taxon>candidate division KSB3</taxon>
    </lineage>
</organism>
<dbReference type="AlphaFoldDB" id="A0A2G6E3U0"/>
<dbReference type="EMBL" id="PDPS01000034">
    <property type="protein sequence ID" value="PID56448.1"/>
    <property type="molecule type" value="Genomic_DNA"/>
</dbReference>
<evidence type="ECO:0000313" key="2">
    <source>
        <dbReference type="EMBL" id="PID56448.1"/>
    </source>
</evidence>
<evidence type="ECO:0000313" key="3">
    <source>
        <dbReference type="Proteomes" id="UP000229740"/>
    </source>
</evidence>
<reference evidence="2 3" key="1">
    <citation type="submission" date="2017-10" db="EMBL/GenBank/DDBJ databases">
        <title>Novel microbial diversity and functional potential in the marine mammal oral microbiome.</title>
        <authorList>
            <person name="Dudek N.K."/>
            <person name="Sun C.L."/>
            <person name="Burstein D."/>
            <person name="Kantor R.S."/>
            <person name="Aliaga Goltsman D.S."/>
            <person name="Bik E.M."/>
            <person name="Thomas B.C."/>
            <person name="Banfield J.F."/>
            <person name="Relman D.A."/>
        </authorList>
    </citation>
    <scope>NUCLEOTIDE SEQUENCE [LARGE SCALE GENOMIC DNA]</scope>
    <source>
        <strain evidence="2">DOLZORAL124_49_17</strain>
    </source>
</reference>
<dbReference type="InterPro" id="IPR018711">
    <property type="entry name" value="NAGPA"/>
</dbReference>
<proteinExistence type="predicted"/>
<dbReference type="Pfam" id="PF09992">
    <property type="entry name" value="NAGPA"/>
    <property type="match status" value="1"/>
</dbReference>
<gene>
    <name evidence="2" type="ORF">CSB45_11390</name>
</gene>
<dbReference type="Proteomes" id="UP000229740">
    <property type="component" value="Unassembled WGS sequence"/>
</dbReference>
<comment type="caution">
    <text evidence="2">The sequence shown here is derived from an EMBL/GenBank/DDBJ whole genome shotgun (WGS) entry which is preliminary data.</text>
</comment>